<evidence type="ECO:0000256" key="1">
    <source>
        <dbReference type="SAM" id="MobiDB-lite"/>
    </source>
</evidence>
<organism evidence="3 4">
    <name type="scientific">Aplosporella prunicola CBS 121167</name>
    <dbReference type="NCBI Taxonomy" id="1176127"/>
    <lineage>
        <taxon>Eukaryota</taxon>
        <taxon>Fungi</taxon>
        <taxon>Dikarya</taxon>
        <taxon>Ascomycota</taxon>
        <taxon>Pezizomycotina</taxon>
        <taxon>Dothideomycetes</taxon>
        <taxon>Dothideomycetes incertae sedis</taxon>
        <taxon>Botryosphaeriales</taxon>
        <taxon>Aplosporellaceae</taxon>
        <taxon>Aplosporella</taxon>
    </lineage>
</organism>
<feature type="compositionally biased region" description="Low complexity" evidence="1">
    <location>
        <begin position="77"/>
        <end position="119"/>
    </location>
</feature>
<evidence type="ECO:0000313" key="4">
    <source>
        <dbReference type="Proteomes" id="UP000799438"/>
    </source>
</evidence>
<dbReference type="Proteomes" id="UP000799438">
    <property type="component" value="Unassembled WGS sequence"/>
</dbReference>
<sequence length="324" mass="36054">MASLAHVAYCFETLDSSLHRRQPLSLKEVEQFWERYTAESAEEDLEGEEDGSEDEEDLDEDMDDALEQQTLKPPAISRLTAASPSSASTSTSSSSNPSVASSRSSAPTPASSKSSSRTSFFSLGRRSKNTSAEAPAPVNAHPLFVTWNTISKYGSKSLRGCIGTFEAQELSDGLRSYALTATEGAANLVYARRAFDDTRFSPIALRELPTLECGVTLLTNFQPAESPMAWELGKHGLRISFTYHGRRYGATYLPDVAREQGWTKEETIVSLMRKAGWSGRRDDWRKIDLSVVTYEGAKETMRFQEWRVWRDWVEVQGVPKAPLN</sequence>
<feature type="compositionally biased region" description="Acidic residues" evidence="1">
    <location>
        <begin position="40"/>
        <end position="66"/>
    </location>
</feature>
<dbReference type="NCBIfam" id="TIGR00296">
    <property type="entry name" value="TIGR00296 family protein"/>
    <property type="match status" value="1"/>
</dbReference>
<dbReference type="InterPro" id="IPR036071">
    <property type="entry name" value="AMMECR1_dom_sf"/>
</dbReference>
<dbReference type="PANTHER" id="PTHR13016">
    <property type="entry name" value="AMMECR1 HOMOLOG"/>
    <property type="match status" value="1"/>
</dbReference>
<evidence type="ECO:0000259" key="2">
    <source>
        <dbReference type="PROSITE" id="PS51112"/>
    </source>
</evidence>
<feature type="region of interest" description="Disordered" evidence="1">
    <location>
        <begin position="35"/>
        <end position="119"/>
    </location>
</feature>
<keyword evidence="4" id="KW-1185">Reference proteome</keyword>
<reference evidence="3" key="1">
    <citation type="journal article" date="2020" name="Stud. Mycol.">
        <title>101 Dothideomycetes genomes: a test case for predicting lifestyles and emergence of pathogens.</title>
        <authorList>
            <person name="Haridas S."/>
            <person name="Albert R."/>
            <person name="Binder M."/>
            <person name="Bloem J."/>
            <person name="Labutti K."/>
            <person name="Salamov A."/>
            <person name="Andreopoulos B."/>
            <person name="Baker S."/>
            <person name="Barry K."/>
            <person name="Bills G."/>
            <person name="Bluhm B."/>
            <person name="Cannon C."/>
            <person name="Castanera R."/>
            <person name="Culley D."/>
            <person name="Daum C."/>
            <person name="Ezra D."/>
            <person name="Gonzalez J."/>
            <person name="Henrissat B."/>
            <person name="Kuo A."/>
            <person name="Liang C."/>
            <person name="Lipzen A."/>
            <person name="Lutzoni F."/>
            <person name="Magnuson J."/>
            <person name="Mondo S."/>
            <person name="Nolan M."/>
            <person name="Ohm R."/>
            <person name="Pangilinan J."/>
            <person name="Park H.-J."/>
            <person name="Ramirez L."/>
            <person name="Alfaro M."/>
            <person name="Sun H."/>
            <person name="Tritt A."/>
            <person name="Yoshinaga Y."/>
            <person name="Zwiers L.-H."/>
            <person name="Turgeon B."/>
            <person name="Goodwin S."/>
            <person name="Spatafora J."/>
            <person name="Crous P."/>
            <person name="Grigoriev I."/>
        </authorList>
    </citation>
    <scope>NUCLEOTIDE SEQUENCE</scope>
    <source>
        <strain evidence="3">CBS 121167</strain>
    </source>
</reference>
<dbReference type="EMBL" id="ML995479">
    <property type="protein sequence ID" value="KAF2144537.1"/>
    <property type="molecule type" value="Genomic_DNA"/>
</dbReference>
<dbReference type="Pfam" id="PF01871">
    <property type="entry name" value="AMMECR1"/>
    <property type="match status" value="1"/>
</dbReference>
<dbReference type="OrthoDB" id="24630at2759"/>
<dbReference type="GeneID" id="54296285"/>
<protein>
    <recommendedName>
        <fullName evidence="2">AMMECR1 domain-containing protein</fullName>
    </recommendedName>
</protein>
<dbReference type="SUPFAM" id="SSF143447">
    <property type="entry name" value="AMMECR1-like"/>
    <property type="match status" value="1"/>
</dbReference>
<dbReference type="Gene3D" id="3.30.1490.150">
    <property type="entry name" value="Hypothetical protein ph0010, domain 2"/>
    <property type="match status" value="1"/>
</dbReference>
<dbReference type="PROSITE" id="PS51112">
    <property type="entry name" value="AMMECR1"/>
    <property type="match status" value="1"/>
</dbReference>
<name>A0A6A6BNW4_9PEZI</name>
<dbReference type="InterPro" id="IPR002733">
    <property type="entry name" value="AMMECR1_domain"/>
</dbReference>
<gene>
    <name evidence="3" type="ORF">K452DRAFT_266442</name>
</gene>
<dbReference type="RefSeq" id="XP_033400249.1">
    <property type="nucleotide sequence ID" value="XM_033538789.1"/>
</dbReference>
<feature type="domain" description="AMMECR1" evidence="2">
    <location>
        <begin position="104"/>
        <end position="310"/>
    </location>
</feature>
<accession>A0A6A6BNW4</accession>
<dbReference type="InterPro" id="IPR023473">
    <property type="entry name" value="AMMECR1"/>
</dbReference>
<evidence type="ECO:0000313" key="3">
    <source>
        <dbReference type="EMBL" id="KAF2144537.1"/>
    </source>
</evidence>
<dbReference type="PANTHER" id="PTHR13016:SF0">
    <property type="entry name" value="AMME SYNDROME CANDIDATE GENE 1 PROTEIN"/>
    <property type="match status" value="1"/>
</dbReference>
<dbReference type="AlphaFoldDB" id="A0A6A6BNW4"/>
<proteinExistence type="predicted"/>